<evidence type="ECO:0000256" key="1">
    <source>
        <dbReference type="ARBA" id="ARBA00004651"/>
    </source>
</evidence>
<keyword evidence="8 14" id="KW-0406">Ion transport</keyword>
<feature type="binding site" evidence="14">
    <location>
        <position position="75"/>
    </location>
    <ligand>
        <name>Na(+)</name>
        <dbReference type="ChEBI" id="CHEBI:29101"/>
        <note>structural</note>
    </ligand>
</feature>
<keyword evidence="5 14" id="KW-0479">Metal-binding</keyword>
<feature type="binding site" evidence="14">
    <location>
        <position position="72"/>
    </location>
    <ligand>
        <name>Na(+)</name>
        <dbReference type="ChEBI" id="CHEBI:29101"/>
        <note>structural</note>
    </ligand>
</feature>
<evidence type="ECO:0000256" key="4">
    <source>
        <dbReference type="ARBA" id="ARBA00022692"/>
    </source>
</evidence>
<evidence type="ECO:0000256" key="14">
    <source>
        <dbReference type="HAMAP-Rule" id="MF_00454"/>
    </source>
</evidence>
<evidence type="ECO:0000256" key="7">
    <source>
        <dbReference type="ARBA" id="ARBA00023053"/>
    </source>
</evidence>
<evidence type="ECO:0000256" key="12">
    <source>
        <dbReference type="ARBA" id="ARBA00035585"/>
    </source>
</evidence>
<keyword evidence="2 14" id="KW-0813">Transport</keyword>
<keyword evidence="6 14" id="KW-1133">Transmembrane helix</keyword>
<feature type="transmembrane region" description="Helical" evidence="14">
    <location>
        <begin position="60"/>
        <end position="82"/>
    </location>
</feature>
<evidence type="ECO:0000256" key="8">
    <source>
        <dbReference type="ARBA" id="ARBA00023065"/>
    </source>
</evidence>
<evidence type="ECO:0000256" key="5">
    <source>
        <dbReference type="ARBA" id="ARBA00022723"/>
    </source>
</evidence>
<reference evidence="16" key="1">
    <citation type="journal article" date="2019" name="Int. J. Syst. Evol. Microbiol.">
        <title>The Global Catalogue of Microorganisms (GCM) 10K type strain sequencing project: providing services to taxonomists for standard genome sequencing and annotation.</title>
        <authorList>
            <consortium name="The Broad Institute Genomics Platform"/>
            <consortium name="The Broad Institute Genome Sequencing Center for Infectious Disease"/>
            <person name="Wu L."/>
            <person name="Ma J."/>
        </authorList>
    </citation>
    <scope>NUCLEOTIDE SEQUENCE [LARGE SCALE GENOMIC DNA]</scope>
    <source>
        <strain evidence="16">CCUG 61889</strain>
    </source>
</reference>
<keyword evidence="7 14" id="KW-0915">Sodium</keyword>
<dbReference type="PANTHER" id="PTHR28259">
    <property type="entry name" value="FLUORIDE EXPORT PROTEIN 1-RELATED"/>
    <property type="match status" value="1"/>
</dbReference>
<accession>A0ABV8B367</accession>
<feature type="transmembrane region" description="Helical" evidence="14">
    <location>
        <begin position="6"/>
        <end position="21"/>
    </location>
</feature>
<keyword evidence="4 14" id="KW-0812">Transmembrane</keyword>
<evidence type="ECO:0000256" key="13">
    <source>
        <dbReference type="ARBA" id="ARBA00049940"/>
    </source>
</evidence>
<evidence type="ECO:0000313" key="15">
    <source>
        <dbReference type="EMBL" id="MFC3884300.1"/>
    </source>
</evidence>
<dbReference type="NCBIfam" id="TIGR00494">
    <property type="entry name" value="crcB"/>
    <property type="match status" value="1"/>
</dbReference>
<keyword evidence="9 14" id="KW-0472">Membrane</keyword>
<evidence type="ECO:0000256" key="9">
    <source>
        <dbReference type="ARBA" id="ARBA00023136"/>
    </source>
</evidence>
<feature type="transmembrane region" description="Helical" evidence="14">
    <location>
        <begin position="94"/>
        <end position="115"/>
    </location>
</feature>
<dbReference type="Proteomes" id="UP001595752">
    <property type="component" value="Unassembled WGS sequence"/>
</dbReference>
<proteinExistence type="inferred from homology"/>
<dbReference type="RefSeq" id="WP_377915618.1">
    <property type="nucleotide sequence ID" value="NZ_JBHRZT010000052.1"/>
</dbReference>
<evidence type="ECO:0000313" key="16">
    <source>
        <dbReference type="Proteomes" id="UP001595752"/>
    </source>
</evidence>
<organism evidence="15 16">
    <name type="scientific">Bacillus songklensis</name>
    <dbReference type="NCBI Taxonomy" id="1069116"/>
    <lineage>
        <taxon>Bacteria</taxon>
        <taxon>Bacillati</taxon>
        <taxon>Bacillota</taxon>
        <taxon>Bacilli</taxon>
        <taxon>Bacillales</taxon>
        <taxon>Bacillaceae</taxon>
        <taxon>Bacillus</taxon>
    </lineage>
</organism>
<protein>
    <recommendedName>
        <fullName evidence="14">Fluoride-specific ion channel FluC</fullName>
    </recommendedName>
</protein>
<dbReference type="HAMAP" id="MF_00454">
    <property type="entry name" value="FluC"/>
    <property type="match status" value="1"/>
</dbReference>
<dbReference type="EMBL" id="JBHRZT010000052">
    <property type="protein sequence ID" value="MFC3884300.1"/>
    <property type="molecule type" value="Genomic_DNA"/>
</dbReference>
<evidence type="ECO:0000256" key="11">
    <source>
        <dbReference type="ARBA" id="ARBA00035120"/>
    </source>
</evidence>
<keyword evidence="10 14" id="KW-0407">Ion channel</keyword>
<evidence type="ECO:0000256" key="3">
    <source>
        <dbReference type="ARBA" id="ARBA00022475"/>
    </source>
</evidence>
<comment type="similarity">
    <text evidence="11 14">Belongs to the fluoride channel Fluc/FEX (TC 1.A.43) family.</text>
</comment>
<comment type="caution">
    <text evidence="15">The sequence shown here is derived from an EMBL/GenBank/DDBJ whole genome shotgun (WGS) entry which is preliminary data.</text>
</comment>
<evidence type="ECO:0000256" key="10">
    <source>
        <dbReference type="ARBA" id="ARBA00023303"/>
    </source>
</evidence>
<evidence type="ECO:0000256" key="6">
    <source>
        <dbReference type="ARBA" id="ARBA00022989"/>
    </source>
</evidence>
<evidence type="ECO:0000256" key="2">
    <source>
        <dbReference type="ARBA" id="ARBA00022448"/>
    </source>
</evidence>
<keyword evidence="16" id="KW-1185">Reference proteome</keyword>
<comment type="catalytic activity">
    <reaction evidence="12">
        <text>fluoride(in) = fluoride(out)</text>
        <dbReference type="Rhea" id="RHEA:76159"/>
        <dbReference type="ChEBI" id="CHEBI:17051"/>
    </reaction>
    <physiologicalReaction direction="left-to-right" evidence="12">
        <dbReference type="Rhea" id="RHEA:76160"/>
    </physiologicalReaction>
</comment>
<dbReference type="InterPro" id="IPR003691">
    <property type="entry name" value="FluC"/>
</dbReference>
<comment type="subcellular location">
    <subcellularLocation>
        <location evidence="1 14">Cell membrane</location>
        <topology evidence="1 14">Multi-pass membrane protein</topology>
    </subcellularLocation>
</comment>
<keyword evidence="3 14" id="KW-1003">Cell membrane</keyword>
<name>A0ABV8B367_9BACI</name>
<sequence length="117" mass="13103">MSTILAVAFGGAIGAVLRYVIGEYLKGYKIKQLTIGTFIINLIGSFFLGWLMGLQMPVNAWYTFFLTTGICGAFTTFSTFVIESISYMKKRAMMTAVIYVIITMIICPIFFMLGYRV</sequence>
<gene>
    <name evidence="14 15" type="primary">crcB</name>
    <name evidence="14" type="synonym">fluC</name>
    <name evidence="15" type="ORF">ACFOU2_12660</name>
</gene>
<dbReference type="Pfam" id="PF02537">
    <property type="entry name" value="CRCB"/>
    <property type="match status" value="1"/>
</dbReference>
<feature type="transmembrane region" description="Helical" evidence="14">
    <location>
        <begin position="33"/>
        <end position="54"/>
    </location>
</feature>
<dbReference type="PANTHER" id="PTHR28259:SF16">
    <property type="entry name" value="FLUORIDE-SPECIFIC ION CHANNEL FLUC 2"/>
    <property type="match status" value="1"/>
</dbReference>
<comment type="activity regulation">
    <text evidence="14">Na(+) is not transported, but it plays an essential structural role and its presence is essential for fluoride channel function.</text>
</comment>
<comment type="function">
    <text evidence="13 14">Fluoride-specific ion channel. Important for reducing fluoride concentration in the cell, thus reducing its toxicity.</text>
</comment>